<proteinExistence type="predicted"/>
<evidence type="ECO:0000259" key="3">
    <source>
        <dbReference type="PROSITE" id="PS50275"/>
    </source>
</evidence>
<dbReference type="PROSITE" id="PS51791">
    <property type="entry name" value="HSAC2"/>
    <property type="match status" value="1"/>
</dbReference>
<sequence>MPSIARKLLIIAAIDGLVIQPLASKPQRPPTPIQVRYGDGALSSVTRDLAADLEKSSSSFEAFGIVGMITVSKLPFLITVTRRRQVAQIRGYSVYVATGVTITPCSAYKEAEESVAKTHEDLESSSASLTPNESDSESESEVETPPLDEVEDVPSPISEQREPPGISNGAPTNGVESEIAKNVIERKGSYGRFATRWFSRRGWMLEQKRSLGMSVNTSSDPMDDEEAAQDSNSNKTPNATDSGNESSDDKPVPQPTSLLPKLLRTASILFGSSQSFYFSYEWDLTRSLASQDGSDGETELHKRADPLYFWNQNVLKPFIKAGHDSLVLPMIQGFVGQKPFAIDSQPPQTDELGANSVELNQLSPPGSPPNERASLDLRPSEKRFLVTLISRRSVKRTGLRYLRRGIDENGYVANAVETEQLLSSPCWGQTDGSKTYSFLQFRGSIPLYFTQSPYSLKPVPVLQHSENANFRAFRKHMSWMARHFGEVQLVNLVEKKRVEKEIGEAYRDIVDKLNKLQGQNQIPFEWFDFHAACRGMKFENVGMLLDTLASKLEEFGSTVEVRRQLVQTQKGVMRTNCMDCLDRTNVVQSSLGKYMLERQLREEGFDVGEQRDPHMMWYNALWADNGDAVSKQYASTAAMKGDYTRTRKRDYRGTLTDVGLSLTRFYNGIVNDDFSQAAIDFLLGNVTSLVFEEFEASLKTKDPAISMEKMREQAIDMCQRQLAGEGEDFISGWTLLAPEPNSYSPVSSTPLEEVVLMVTDAALYICRFDWKMDKISSFERVDLAHIVGIRTGTYISSTLTAKQMDEAGNVGLVIEYKPGKNDVKRVNTRSLSSLPGTEEEGPNSSHLSPADRPEFTGPTGLAGLIAAAVSPSKPEIEDEETKKIPLKAPYSQSSAAKDAPIVSLTENELVETICAEIERLAIKSGGGREGRNPHKGFLTKADIVSLSDAKKSMGVFDQLGYSIKKLLWA</sequence>
<feature type="compositionally biased region" description="Acidic residues" evidence="1">
    <location>
        <begin position="134"/>
        <end position="152"/>
    </location>
</feature>
<evidence type="ECO:0000256" key="1">
    <source>
        <dbReference type="SAM" id="MobiDB-lite"/>
    </source>
</evidence>
<keyword evidence="2" id="KW-0732">Signal</keyword>
<dbReference type="GO" id="GO:0043812">
    <property type="term" value="F:phosphatidylinositol-4-phosphate phosphatase activity"/>
    <property type="evidence" value="ECO:0007669"/>
    <property type="project" value="TreeGrafter"/>
</dbReference>
<organism evidence="5 6">
    <name type="scientific">Zalerion maritima</name>
    <dbReference type="NCBI Taxonomy" id="339359"/>
    <lineage>
        <taxon>Eukaryota</taxon>
        <taxon>Fungi</taxon>
        <taxon>Dikarya</taxon>
        <taxon>Ascomycota</taxon>
        <taxon>Pezizomycotina</taxon>
        <taxon>Sordariomycetes</taxon>
        <taxon>Lulworthiomycetidae</taxon>
        <taxon>Lulworthiales</taxon>
        <taxon>Lulworthiaceae</taxon>
        <taxon>Zalerion</taxon>
    </lineage>
</organism>
<accession>A0AAD5RTV0</accession>
<gene>
    <name evidence="5" type="ORF">MKZ38_010536</name>
</gene>
<evidence type="ECO:0000313" key="5">
    <source>
        <dbReference type="EMBL" id="KAJ2903030.1"/>
    </source>
</evidence>
<dbReference type="GO" id="GO:0046856">
    <property type="term" value="P:phosphatidylinositol dephosphorylation"/>
    <property type="evidence" value="ECO:0007669"/>
    <property type="project" value="TreeGrafter"/>
</dbReference>
<dbReference type="GO" id="GO:0005783">
    <property type="term" value="C:endoplasmic reticulum"/>
    <property type="evidence" value="ECO:0007669"/>
    <property type="project" value="TreeGrafter"/>
</dbReference>
<dbReference type="InterPro" id="IPR022158">
    <property type="entry name" value="Inositol_phosphatase"/>
</dbReference>
<feature type="region of interest" description="Disordered" evidence="1">
    <location>
        <begin position="825"/>
        <end position="854"/>
    </location>
</feature>
<reference evidence="5" key="1">
    <citation type="submission" date="2022-07" db="EMBL/GenBank/DDBJ databases">
        <title>Draft genome sequence of Zalerion maritima ATCC 34329, a (micro)plastics degrading marine fungus.</title>
        <authorList>
            <person name="Paco A."/>
            <person name="Goncalves M.F.M."/>
            <person name="Rocha-Santos T.A.P."/>
            <person name="Alves A."/>
        </authorList>
    </citation>
    <scope>NUCLEOTIDE SEQUENCE</scope>
    <source>
        <strain evidence="5">ATCC 34329</strain>
    </source>
</reference>
<feature type="region of interest" description="Disordered" evidence="1">
    <location>
        <begin position="114"/>
        <end position="174"/>
    </location>
</feature>
<feature type="chain" id="PRO_5042256033" evidence="2">
    <location>
        <begin position="25"/>
        <end position="969"/>
    </location>
</feature>
<dbReference type="InterPro" id="IPR002013">
    <property type="entry name" value="SAC_dom"/>
</dbReference>
<feature type="domain" description="HSac2" evidence="4">
    <location>
        <begin position="705"/>
        <end position="865"/>
    </location>
</feature>
<dbReference type="PANTHER" id="PTHR45662">
    <property type="entry name" value="PHOSPHATIDYLINOSITIDE PHOSPHATASE SAC1"/>
    <property type="match status" value="1"/>
</dbReference>
<dbReference type="EMBL" id="JAKWBI020000093">
    <property type="protein sequence ID" value="KAJ2903030.1"/>
    <property type="molecule type" value="Genomic_DNA"/>
</dbReference>
<dbReference type="AlphaFoldDB" id="A0AAD5RTV0"/>
<protein>
    <submittedName>
        <fullName evidence="5">Uncharacterized protein</fullName>
    </submittedName>
</protein>
<dbReference type="InterPro" id="IPR034753">
    <property type="entry name" value="hSac2"/>
</dbReference>
<name>A0AAD5RTV0_9PEZI</name>
<feature type="region of interest" description="Disordered" evidence="1">
    <location>
        <begin position="212"/>
        <end position="257"/>
    </location>
</feature>
<comment type="caution">
    <text evidence="5">The sequence shown here is derived from an EMBL/GenBank/DDBJ whole genome shotgun (WGS) entry which is preliminary data.</text>
</comment>
<feature type="compositionally biased region" description="Polar residues" evidence="1">
    <location>
        <begin position="229"/>
        <end position="245"/>
    </location>
</feature>
<evidence type="ECO:0000259" key="4">
    <source>
        <dbReference type="PROSITE" id="PS51791"/>
    </source>
</evidence>
<dbReference type="Pfam" id="PF02383">
    <property type="entry name" value="Syja_N"/>
    <property type="match status" value="1"/>
</dbReference>
<feature type="signal peptide" evidence="2">
    <location>
        <begin position="1"/>
        <end position="24"/>
    </location>
</feature>
<dbReference type="Pfam" id="PF12456">
    <property type="entry name" value="hSac2"/>
    <property type="match status" value="1"/>
</dbReference>
<dbReference type="PANTHER" id="PTHR45662:SF7">
    <property type="entry name" value="SACI DOMAIN PROTEIN (AFU_ORTHOLOGUE AFUA_1G15890)"/>
    <property type="match status" value="1"/>
</dbReference>
<feature type="domain" description="SAC" evidence="3">
    <location>
        <begin position="272"/>
        <end position="635"/>
    </location>
</feature>
<evidence type="ECO:0000313" key="6">
    <source>
        <dbReference type="Proteomes" id="UP001201980"/>
    </source>
</evidence>
<evidence type="ECO:0000256" key="2">
    <source>
        <dbReference type="SAM" id="SignalP"/>
    </source>
</evidence>
<dbReference type="PROSITE" id="PS50275">
    <property type="entry name" value="SAC"/>
    <property type="match status" value="1"/>
</dbReference>
<dbReference type="Proteomes" id="UP001201980">
    <property type="component" value="Unassembled WGS sequence"/>
</dbReference>
<keyword evidence="6" id="KW-1185">Reference proteome</keyword>